<name>U4KQ10_9MOLU</name>
<gene>
    <name evidence="1" type="ORF">BN85314350</name>
</gene>
<dbReference type="AlphaFoldDB" id="U4KQ10"/>
<sequence>MSRTDQFYTVKAVETGADIKVYPLGTHHFFFDRKVGYVLIGYDEAVII</sequence>
<accession>U4KQ10</accession>
<dbReference type="HOGENOM" id="CLU_3148250_0_0_14"/>
<organism evidence="1 2">
    <name type="scientific">Acholeplasma brassicae</name>
    <dbReference type="NCBI Taxonomy" id="61635"/>
    <lineage>
        <taxon>Bacteria</taxon>
        <taxon>Bacillati</taxon>
        <taxon>Mycoplasmatota</taxon>
        <taxon>Mollicutes</taxon>
        <taxon>Acholeplasmatales</taxon>
        <taxon>Acholeplasmataceae</taxon>
        <taxon>Acholeplasma</taxon>
    </lineage>
</organism>
<dbReference type="STRING" id="61635.BN85314350"/>
<reference evidence="1 2" key="1">
    <citation type="journal article" date="2013" name="J. Mol. Microbiol. Biotechnol.">
        <title>Analysis of the Complete Genomes of Acholeplasma brassicae , A. palmae and A. laidlawii and Their Comparison to the Obligate Parasites from ' Candidatus Phytoplasma'.</title>
        <authorList>
            <person name="Kube M."/>
            <person name="Siewert C."/>
            <person name="Migdoll A.M."/>
            <person name="Duduk B."/>
            <person name="Holz S."/>
            <person name="Rabus R."/>
            <person name="Seemuller E."/>
            <person name="Mitrovic J."/>
            <person name="Muller I."/>
            <person name="Buttner C."/>
            <person name="Reinhardt R."/>
        </authorList>
    </citation>
    <scope>NUCLEOTIDE SEQUENCE [LARGE SCALE GENOMIC DNA]</scope>
    <source>
        <strain evidence="2">0502</strain>
    </source>
</reference>
<keyword evidence="2" id="KW-1185">Reference proteome</keyword>
<dbReference type="KEGG" id="abra:BN85314350"/>
<protein>
    <submittedName>
        <fullName evidence="1">Uncharacterized protein</fullName>
    </submittedName>
</protein>
<dbReference type="EMBL" id="FO681348">
    <property type="protein sequence ID" value="CCV66456.1"/>
    <property type="molecule type" value="Genomic_DNA"/>
</dbReference>
<proteinExistence type="predicted"/>
<evidence type="ECO:0000313" key="1">
    <source>
        <dbReference type="EMBL" id="CCV66456.1"/>
    </source>
</evidence>
<evidence type="ECO:0000313" key="2">
    <source>
        <dbReference type="Proteomes" id="UP000032737"/>
    </source>
</evidence>
<dbReference type="Proteomes" id="UP000032737">
    <property type="component" value="Chromosome"/>
</dbReference>